<dbReference type="Pfam" id="PF13193">
    <property type="entry name" value="AMP-binding_C"/>
    <property type="match status" value="1"/>
</dbReference>
<keyword evidence="2 7" id="KW-0436">Ligase</keyword>
<dbReference type="InterPro" id="IPR020845">
    <property type="entry name" value="AMP-binding_CS"/>
</dbReference>
<reference evidence="7" key="1">
    <citation type="submission" date="2022-10" db="EMBL/GenBank/DDBJ databases">
        <title>YIM 151497 complete genome.</title>
        <authorList>
            <person name="Chen X."/>
        </authorList>
    </citation>
    <scope>NUCLEOTIDE SEQUENCE</scope>
    <source>
        <strain evidence="7">YIM 151497</strain>
    </source>
</reference>
<keyword evidence="4" id="KW-0067">ATP-binding</keyword>
<evidence type="ECO:0000256" key="3">
    <source>
        <dbReference type="ARBA" id="ARBA00022741"/>
    </source>
</evidence>
<evidence type="ECO:0000313" key="8">
    <source>
        <dbReference type="Proteomes" id="UP001163882"/>
    </source>
</evidence>
<dbReference type="Pfam" id="PF00501">
    <property type="entry name" value="AMP-binding"/>
    <property type="match status" value="1"/>
</dbReference>
<dbReference type="PANTHER" id="PTHR42921:SF1">
    <property type="entry name" value="ACETOACETYL-COA SYNTHETASE"/>
    <property type="match status" value="1"/>
</dbReference>
<dbReference type="CDD" id="cd05943">
    <property type="entry name" value="AACS"/>
    <property type="match status" value="1"/>
</dbReference>
<dbReference type="InterPro" id="IPR045851">
    <property type="entry name" value="AMP-bd_C_sf"/>
</dbReference>
<dbReference type="PANTHER" id="PTHR42921">
    <property type="entry name" value="ACETOACETYL-COA SYNTHETASE"/>
    <property type="match status" value="1"/>
</dbReference>
<accession>A0ABY6IV49</accession>
<dbReference type="Proteomes" id="UP001163882">
    <property type="component" value="Chromosome"/>
</dbReference>
<feature type="domain" description="AMP-dependent synthetase/ligase" evidence="5">
    <location>
        <begin position="105"/>
        <end position="477"/>
    </location>
</feature>
<evidence type="ECO:0000256" key="4">
    <source>
        <dbReference type="ARBA" id="ARBA00022840"/>
    </source>
</evidence>
<dbReference type="InterPro" id="IPR025110">
    <property type="entry name" value="AMP-bd_C"/>
</dbReference>
<evidence type="ECO:0000313" key="7">
    <source>
        <dbReference type="EMBL" id="UYQ73177.1"/>
    </source>
</evidence>
<evidence type="ECO:0000259" key="5">
    <source>
        <dbReference type="Pfam" id="PF00501"/>
    </source>
</evidence>
<keyword evidence="8" id="KW-1185">Reference proteome</keyword>
<sequence length="653" mass="70826">MSGSNDAGIGDIVWEADAARKEGSALWRFAEATRHCHGADPSDYGALLDWSIREPNAFHDALWDFLGVVGSKGETAFVAGETIRDAKFYPGARLNYAENLLTRRDDGVAIIAHRDDGTRREMSWGGLYDRVSQVEQALRAEGVAEGDRVGAIVTHDIEAIVFYLATSAIGAIWSSCSPDFGPAGASDRLGQIDPKVLVAVPGYGYAGKAIDVSATIRAVAEATKLKKIVLLGAVPESLVDLDCVALDDWIEPFVPQEIAFNRMEFSAPLVILYSSGTTGKPKCIVHSGAGLLIQHKKEQMLHCDISEGERFFYFTTCGWMMWNWQVSGLALGATLVTYDGNPFHPEPGRLIDLIDEDGIAIFGTSAKYIDACAKAGLKPKDTHRLSQLRLILSTGSPLIAPSFDYIYADWKPDLHLASISGGTDICACFIGGNPLLPVRRGELQCALLGMDLDTLDDVGRPVSGVPGEFVCRNAHVSMPVSFWGDADGSRYTEAYFARFPGIWAHGDFVEKRPSGGFIIHGRSDTTLNPGGVRIGTAEIYRQVETIAAIEEAIAVGQDFDGDQRVILFVKLREGQVLDAALEKEIRTRIRSGASPRHVPAKIIAVTAIPRTRSGKISETAVRDVIHGRVVKNTTALANPEALEQYRDIAALRE</sequence>
<dbReference type="Gene3D" id="3.40.50.12780">
    <property type="entry name" value="N-terminal domain of ligase-like"/>
    <property type="match status" value="1"/>
</dbReference>
<evidence type="ECO:0000256" key="1">
    <source>
        <dbReference type="ARBA" id="ARBA00006432"/>
    </source>
</evidence>
<comment type="similarity">
    <text evidence="1">Belongs to the ATP-dependent AMP-binding enzyme family.</text>
</comment>
<organism evidence="7 8">
    <name type="scientific">Pelagibacterium flavum</name>
    <dbReference type="NCBI Taxonomy" id="2984530"/>
    <lineage>
        <taxon>Bacteria</taxon>
        <taxon>Pseudomonadati</taxon>
        <taxon>Pseudomonadota</taxon>
        <taxon>Alphaproteobacteria</taxon>
        <taxon>Hyphomicrobiales</taxon>
        <taxon>Devosiaceae</taxon>
        <taxon>Pelagibacterium</taxon>
    </lineage>
</organism>
<evidence type="ECO:0000256" key="2">
    <source>
        <dbReference type="ARBA" id="ARBA00022598"/>
    </source>
</evidence>
<name>A0ABY6IV49_9HYPH</name>
<keyword evidence="3" id="KW-0547">Nucleotide-binding</keyword>
<dbReference type="NCBIfam" id="TIGR01217">
    <property type="entry name" value="ac_ac_CoA_syn"/>
    <property type="match status" value="1"/>
</dbReference>
<dbReference type="InterPro" id="IPR042099">
    <property type="entry name" value="ANL_N_sf"/>
</dbReference>
<dbReference type="GO" id="GO:0030729">
    <property type="term" value="F:acetoacetate-CoA ligase activity"/>
    <property type="evidence" value="ECO:0007669"/>
    <property type="project" value="UniProtKB-EC"/>
</dbReference>
<gene>
    <name evidence="7" type="ORF">OF122_05275</name>
</gene>
<dbReference type="Gene3D" id="3.30.300.30">
    <property type="match status" value="1"/>
</dbReference>
<dbReference type="EC" id="6.2.1.16" evidence="7"/>
<dbReference type="SUPFAM" id="SSF56801">
    <property type="entry name" value="Acetyl-CoA synthetase-like"/>
    <property type="match status" value="1"/>
</dbReference>
<dbReference type="PROSITE" id="PS00455">
    <property type="entry name" value="AMP_BINDING"/>
    <property type="match status" value="1"/>
</dbReference>
<dbReference type="InterPro" id="IPR005914">
    <property type="entry name" value="Acac_CoA_synth"/>
</dbReference>
<proteinExistence type="inferred from homology"/>
<feature type="domain" description="AMP-binding enzyme C-terminal" evidence="6">
    <location>
        <begin position="547"/>
        <end position="615"/>
    </location>
</feature>
<dbReference type="NCBIfam" id="NF002937">
    <property type="entry name" value="PRK03584.1"/>
    <property type="match status" value="1"/>
</dbReference>
<evidence type="ECO:0000259" key="6">
    <source>
        <dbReference type="Pfam" id="PF13193"/>
    </source>
</evidence>
<protein>
    <submittedName>
        <fullName evidence="7">Acetoacetate--CoA ligase</fullName>
        <ecNumber evidence="7">6.2.1.16</ecNumber>
    </submittedName>
</protein>
<dbReference type="RefSeq" id="WP_264226765.1">
    <property type="nucleotide sequence ID" value="NZ_CP107716.1"/>
</dbReference>
<dbReference type="EMBL" id="CP107716">
    <property type="protein sequence ID" value="UYQ73177.1"/>
    <property type="molecule type" value="Genomic_DNA"/>
</dbReference>
<dbReference type="InterPro" id="IPR000873">
    <property type="entry name" value="AMP-dep_synth/lig_dom"/>
</dbReference>